<organism evidence="2 3">
    <name type="scientific">Tothia fuscella</name>
    <dbReference type="NCBI Taxonomy" id="1048955"/>
    <lineage>
        <taxon>Eukaryota</taxon>
        <taxon>Fungi</taxon>
        <taxon>Dikarya</taxon>
        <taxon>Ascomycota</taxon>
        <taxon>Pezizomycotina</taxon>
        <taxon>Dothideomycetes</taxon>
        <taxon>Pleosporomycetidae</taxon>
        <taxon>Venturiales</taxon>
        <taxon>Cylindrosympodiaceae</taxon>
        <taxon>Tothia</taxon>
    </lineage>
</organism>
<evidence type="ECO:0000313" key="3">
    <source>
        <dbReference type="Proteomes" id="UP000800235"/>
    </source>
</evidence>
<evidence type="ECO:0000313" key="2">
    <source>
        <dbReference type="EMBL" id="KAF2431795.1"/>
    </source>
</evidence>
<protein>
    <submittedName>
        <fullName evidence="2">Uncharacterized protein</fullName>
    </submittedName>
</protein>
<feature type="compositionally biased region" description="Polar residues" evidence="1">
    <location>
        <begin position="228"/>
        <end position="238"/>
    </location>
</feature>
<dbReference type="Proteomes" id="UP000800235">
    <property type="component" value="Unassembled WGS sequence"/>
</dbReference>
<evidence type="ECO:0000256" key="1">
    <source>
        <dbReference type="SAM" id="MobiDB-lite"/>
    </source>
</evidence>
<comment type="caution">
    <text evidence="2">The sequence shown here is derived from an EMBL/GenBank/DDBJ whole genome shotgun (WGS) entry which is preliminary data.</text>
</comment>
<dbReference type="AlphaFoldDB" id="A0A9P4TZM7"/>
<gene>
    <name evidence="2" type="ORF">EJ08DRAFT_648494</name>
</gene>
<name>A0A9P4TZM7_9PEZI</name>
<proteinExistence type="predicted"/>
<keyword evidence="3" id="KW-1185">Reference proteome</keyword>
<accession>A0A9P4TZM7</accession>
<sequence length="238" mass="26889">MSTPQVLMMRQTQPPRLGSVLRRSNQPIWSRPFVSSALKNGDEKTEPKLLNETEIICKLVKLRSNSSIDEELIIAEMADRGGNIHTALSSGRTKITTSEGVFLEYVPTNEDIDDEFYDGEVHKIRFDGLVEVTDVWGKFICYRPATKEDFTEGTLSDAQTGPLDDDIRLREEGFELDEYGAAILEDGAFDEDFRESVRWHRVNTFKWLEAKTHPGYDEDGNPIPGCQRGSTEPQGGKE</sequence>
<dbReference type="EMBL" id="MU007029">
    <property type="protein sequence ID" value="KAF2431795.1"/>
    <property type="molecule type" value="Genomic_DNA"/>
</dbReference>
<feature type="region of interest" description="Disordered" evidence="1">
    <location>
        <begin position="213"/>
        <end position="238"/>
    </location>
</feature>
<reference evidence="2" key="1">
    <citation type="journal article" date="2020" name="Stud. Mycol.">
        <title>101 Dothideomycetes genomes: a test case for predicting lifestyles and emergence of pathogens.</title>
        <authorList>
            <person name="Haridas S."/>
            <person name="Albert R."/>
            <person name="Binder M."/>
            <person name="Bloem J."/>
            <person name="Labutti K."/>
            <person name="Salamov A."/>
            <person name="Andreopoulos B."/>
            <person name="Baker S."/>
            <person name="Barry K."/>
            <person name="Bills G."/>
            <person name="Bluhm B."/>
            <person name="Cannon C."/>
            <person name="Castanera R."/>
            <person name="Culley D."/>
            <person name="Daum C."/>
            <person name="Ezra D."/>
            <person name="Gonzalez J."/>
            <person name="Henrissat B."/>
            <person name="Kuo A."/>
            <person name="Liang C."/>
            <person name="Lipzen A."/>
            <person name="Lutzoni F."/>
            <person name="Magnuson J."/>
            <person name="Mondo S."/>
            <person name="Nolan M."/>
            <person name="Ohm R."/>
            <person name="Pangilinan J."/>
            <person name="Park H.-J."/>
            <person name="Ramirez L."/>
            <person name="Alfaro M."/>
            <person name="Sun H."/>
            <person name="Tritt A."/>
            <person name="Yoshinaga Y."/>
            <person name="Zwiers L.-H."/>
            <person name="Turgeon B."/>
            <person name="Goodwin S."/>
            <person name="Spatafora J."/>
            <person name="Crous P."/>
            <person name="Grigoriev I."/>
        </authorList>
    </citation>
    <scope>NUCLEOTIDE SEQUENCE</scope>
    <source>
        <strain evidence="2">CBS 130266</strain>
    </source>
</reference>